<feature type="region of interest" description="Disordered" evidence="1">
    <location>
        <begin position="23"/>
        <end position="132"/>
    </location>
</feature>
<reference evidence="2" key="2">
    <citation type="journal article" date="2021" name="World Allergy Organ. J.">
        <title>Chromosome-level assembly of Dermatophagoides farinae genome and transcriptome reveals two novel allergens Der f 37 and Der f 39.</title>
        <authorList>
            <person name="Chen J."/>
            <person name="Cai Z."/>
            <person name="Fan D."/>
            <person name="Hu J."/>
            <person name="Hou Y."/>
            <person name="He Y."/>
            <person name="Zhang Z."/>
            <person name="Zhao Z."/>
            <person name="Gao P."/>
            <person name="Hu W."/>
            <person name="Sun J."/>
            <person name="Li J."/>
            <person name="Ji K."/>
        </authorList>
    </citation>
    <scope>NUCLEOTIDE SEQUENCE</scope>
    <source>
        <strain evidence="2">JKM2019</strain>
    </source>
</reference>
<proteinExistence type="predicted"/>
<reference evidence="2" key="1">
    <citation type="submission" date="2020-06" db="EMBL/GenBank/DDBJ databases">
        <authorList>
            <person name="Ji K."/>
            <person name="Li J."/>
        </authorList>
    </citation>
    <scope>NUCLEOTIDE SEQUENCE</scope>
    <source>
        <strain evidence="2">JKM2019</strain>
        <tissue evidence="2">Whole body</tissue>
    </source>
</reference>
<protein>
    <submittedName>
        <fullName evidence="2">Uncharacterized protein</fullName>
    </submittedName>
</protein>
<sequence>MLMTMTKHFDYSLVSVTENRYKFQSPCTKIKQQQQQQQSQQKPKPPVRVQSMQNQQKPEVSPKPKNLLNKSNTVTSSSMNLKPVLARYQPQLIAFQQPQPKQTNHSESSSPMTNSLPPKASINHNQMIDRKF</sequence>
<comment type="caution">
    <text evidence="2">The sequence shown here is derived from an EMBL/GenBank/DDBJ whole genome shotgun (WGS) entry which is preliminary data.</text>
</comment>
<evidence type="ECO:0000256" key="1">
    <source>
        <dbReference type="SAM" id="MobiDB-lite"/>
    </source>
</evidence>
<gene>
    <name evidence="2" type="ORF">HUG17_6890</name>
</gene>
<feature type="compositionally biased region" description="Low complexity" evidence="1">
    <location>
        <begin position="31"/>
        <end position="42"/>
    </location>
</feature>
<dbReference type="EMBL" id="SDOV01000009">
    <property type="protein sequence ID" value="KAH7636684.1"/>
    <property type="molecule type" value="Genomic_DNA"/>
</dbReference>
<organism evidence="2">
    <name type="scientific">Dermatophagoides farinae</name>
    <name type="common">American house dust mite</name>
    <dbReference type="NCBI Taxonomy" id="6954"/>
    <lineage>
        <taxon>Eukaryota</taxon>
        <taxon>Metazoa</taxon>
        <taxon>Ecdysozoa</taxon>
        <taxon>Arthropoda</taxon>
        <taxon>Chelicerata</taxon>
        <taxon>Arachnida</taxon>
        <taxon>Acari</taxon>
        <taxon>Acariformes</taxon>
        <taxon>Sarcoptiformes</taxon>
        <taxon>Astigmata</taxon>
        <taxon>Psoroptidia</taxon>
        <taxon>Analgoidea</taxon>
        <taxon>Pyroglyphidae</taxon>
        <taxon>Dermatophagoidinae</taxon>
        <taxon>Dermatophagoides</taxon>
    </lineage>
</organism>
<dbReference type="AlphaFoldDB" id="A0A9D4SC11"/>
<feature type="compositionally biased region" description="Polar residues" evidence="1">
    <location>
        <begin position="94"/>
        <end position="126"/>
    </location>
</feature>
<accession>A0A9D4SC11</accession>
<dbReference type="OrthoDB" id="10503137at2759"/>
<feature type="compositionally biased region" description="Polar residues" evidence="1">
    <location>
        <begin position="68"/>
        <end position="80"/>
    </location>
</feature>
<name>A0A9D4SC11_DERFA</name>
<evidence type="ECO:0000313" key="2">
    <source>
        <dbReference type="EMBL" id="KAH7636684.1"/>
    </source>
</evidence>
<dbReference type="Proteomes" id="UP000828236">
    <property type="component" value="Unassembled WGS sequence"/>
</dbReference>